<sequence>MSTPHEVSTPVDDGGRTRVRASFEQRGIEPVPVEERDGHPLQLFWVWFAANISILGIPLGATLVALGLNLWQALVVAAIGAFGSFALVGLISIAGRRGGAPSLTLSRAVFGVRGNVLPTLVSLGSRLGWETVNTATAAFALLSLSALLFGTDADAHQVPALAIACILIFVFLTVAVSGMGHSFLVRVQKYATWAFGALNVFVAAFLVATVDWSAVTSAPAGPAVAMVVGVGIIAGGTGIGWANAGADMSRYQAPRVRAGQLVASASAGAGIPLVLLIGLGSLLSVGDPSLGSASDPVAAIRDLLPEWVAVPYLLAAFGGLLLSNHLSVYSAGLTTLTLGIRIKRVYAVVVDVVVTTAGAIYFMLFASSFYGPFITFIALLSVPVTAWVAVFLVDLVRRADYDSAGLMDLSRSSAYWYRGGVEWRALTAWAVAIVLGYFFTRAQVTAEEVWFTGALYDTWIGQNGLGWVVSFVVAGGIYLALGGARGAGAVARGEKSARR</sequence>
<dbReference type="AlphaFoldDB" id="A0A5P8FMM7"/>
<evidence type="ECO:0000256" key="7">
    <source>
        <dbReference type="PIRNR" id="PIRNR002744"/>
    </source>
</evidence>
<evidence type="ECO:0000313" key="9">
    <source>
        <dbReference type="EMBL" id="QFQ30403.2"/>
    </source>
</evidence>
<dbReference type="Gene3D" id="1.10.4160.10">
    <property type="entry name" value="Hydantoin permease"/>
    <property type="match status" value="1"/>
</dbReference>
<gene>
    <name evidence="9" type="ORF">EEW87_008890</name>
</gene>
<organism evidence="9 10">
    <name type="scientific">Janibacter melonis</name>
    <dbReference type="NCBI Taxonomy" id="262209"/>
    <lineage>
        <taxon>Bacteria</taxon>
        <taxon>Bacillati</taxon>
        <taxon>Actinomycetota</taxon>
        <taxon>Actinomycetes</taxon>
        <taxon>Micrococcales</taxon>
        <taxon>Intrasporangiaceae</taxon>
        <taxon>Janibacter</taxon>
    </lineage>
</organism>
<dbReference type="InterPro" id="IPR026030">
    <property type="entry name" value="Pur-cyt_permease_Fcy2/21/22"/>
</dbReference>
<dbReference type="KEGG" id="jme:EEW87_008890"/>
<dbReference type="RefSeq" id="WP_123093374.1">
    <property type="nucleotide sequence ID" value="NZ_CP044548.2"/>
</dbReference>
<protein>
    <submittedName>
        <fullName evidence="9">Cytosine permease</fullName>
    </submittedName>
</protein>
<evidence type="ECO:0000256" key="2">
    <source>
        <dbReference type="ARBA" id="ARBA00008974"/>
    </source>
</evidence>
<evidence type="ECO:0000256" key="3">
    <source>
        <dbReference type="ARBA" id="ARBA00022448"/>
    </source>
</evidence>
<feature type="transmembrane region" description="Helical" evidence="8">
    <location>
        <begin position="220"/>
        <end position="241"/>
    </location>
</feature>
<keyword evidence="6 7" id="KW-0472">Membrane</keyword>
<keyword evidence="4 8" id="KW-0812">Transmembrane</keyword>
<dbReference type="PANTHER" id="PTHR31806:SF1">
    <property type="entry name" value="PURINE-CYTOSINE PERMEASE FCY2-RELATED"/>
    <property type="match status" value="1"/>
</dbReference>
<comment type="similarity">
    <text evidence="2 7">Belongs to the purine-cytosine permease (2.A.39) family.</text>
</comment>
<reference evidence="9 10" key="1">
    <citation type="submission" date="2019-09" db="EMBL/GenBank/DDBJ databases">
        <title>Complete Genome Sequence of Janibacter melonis M714 with both human health impact and industrial applications.</title>
        <authorList>
            <person name="Jin M."/>
            <person name="Zhao Q.R."/>
        </authorList>
    </citation>
    <scope>NUCLEOTIDE SEQUENCE [LARGE SCALE GENOMIC DNA]</scope>
    <source>
        <strain evidence="9 10">M714</strain>
    </source>
</reference>
<accession>A0A5P8FMM7</accession>
<evidence type="ECO:0000256" key="8">
    <source>
        <dbReference type="SAM" id="Phobius"/>
    </source>
</evidence>
<evidence type="ECO:0000256" key="1">
    <source>
        <dbReference type="ARBA" id="ARBA00004141"/>
    </source>
</evidence>
<feature type="transmembrane region" description="Helical" evidence="8">
    <location>
        <begin position="44"/>
        <end position="68"/>
    </location>
</feature>
<proteinExistence type="inferred from homology"/>
<evidence type="ECO:0000256" key="6">
    <source>
        <dbReference type="ARBA" id="ARBA00023136"/>
    </source>
</evidence>
<feature type="transmembrane region" description="Helical" evidence="8">
    <location>
        <begin position="421"/>
        <end position="439"/>
    </location>
</feature>
<feature type="transmembrane region" description="Helical" evidence="8">
    <location>
        <begin position="157"/>
        <end position="178"/>
    </location>
</feature>
<feature type="transmembrane region" description="Helical" evidence="8">
    <location>
        <begin position="261"/>
        <end position="283"/>
    </location>
</feature>
<dbReference type="GO" id="GO:0005886">
    <property type="term" value="C:plasma membrane"/>
    <property type="evidence" value="ECO:0007669"/>
    <property type="project" value="TreeGrafter"/>
</dbReference>
<evidence type="ECO:0000256" key="4">
    <source>
        <dbReference type="ARBA" id="ARBA00022692"/>
    </source>
</evidence>
<feature type="transmembrane region" description="Helical" evidence="8">
    <location>
        <begin position="345"/>
        <end position="364"/>
    </location>
</feature>
<dbReference type="PIRSF" id="PIRSF002744">
    <property type="entry name" value="Pur-cyt_permease"/>
    <property type="match status" value="1"/>
</dbReference>
<dbReference type="GO" id="GO:0022857">
    <property type="term" value="F:transmembrane transporter activity"/>
    <property type="evidence" value="ECO:0007669"/>
    <property type="project" value="InterPro"/>
</dbReference>
<keyword evidence="5 8" id="KW-1133">Transmembrane helix</keyword>
<dbReference type="GeneID" id="59161281"/>
<feature type="transmembrane region" description="Helical" evidence="8">
    <location>
        <begin position="370"/>
        <end position="393"/>
    </location>
</feature>
<dbReference type="Pfam" id="PF02133">
    <property type="entry name" value="Transp_cyt_pur"/>
    <property type="match status" value="1"/>
</dbReference>
<dbReference type="InterPro" id="IPR001248">
    <property type="entry name" value="Pur-cyt_permease"/>
</dbReference>
<evidence type="ECO:0000313" key="10">
    <source>
        <dbReference type="Proteomes" id="UP000271708"/>
    </source>
</evidence>
<keyword evidence="3 7" id="KW-0813">Transport</keyword>
<name>A0A5P8FMM7_9MICO</name>
<evidence type="ECO:0000256" key="5">
    <source>
        <dbReference type="ARBA" id="ARBA00022989"/>
    </source>
</evidence>
<comment type="subcellular location">
    <subcellularLocation>
        <location evidence="1">Membrane</location>
        <topology evidence="1">Multi-pass membrane protein</topology>
    </subcellularLocation>
</comment>
<feature type="transmembrane region" description="Helical" evidence="8">
    <location>
        <begin position="312"/>
        <end position="333"/>
    </location>
</feature>
<feature type="transmembrane region" description="Helical" evidence="8">
    <location>
        <begin position="459"/>
        <end position="481"/>
    </location>
</feature>
<feature type="transmembrane region" description="Helical" evidence="8">
    <location>
        <begin position="190"/>
        <end position="208"/>
    </location>
</feature>
<dbReference type="EMBL" id="CP044548">
    <property type="protein sequence ID" value="QFQ30403.2"/>
    <property type="molecule type" value="Genomic_DNA"/>
</dbReference>
<dbReference type="Proteomes" id="UP000271708">
    <property type="component" value="Chromosome"/>
</dbReference>
<feature type="transmembrane region" description="Helical" evidence="8">
    <location>
        <begin position="74"/>
        <end position="94"/>
    </location>
</feature>
<dbReference type="PANTHER" id="PTHR31806">
    <property type="entry name" value="PURINE-CYTOSINE PERMEASE FCY2-RELATED"/>
    <property type="match status" value="1"/>
</dbReference>